<dbReference type="RefSeq" id="WP_142891635.1">
    <property type="nucleotide sequence ID" value="NZ_ML660160.1"/>
</dbReference>
<reference evidence="1 2" key="1">
    <citation type="submission" date="2019-07" db="EMBL/GenBank/DDBJ databases">
        <title>Draft genome for Aliikangiella sp. M105.</title>
        <authorList>
            <person name="Wang G."/>
        </authorList>
    </citation>
    <scope>NUCLEOTIDE SEQUENCE [LARGE SCALE GENOMIC DNA]</scope>
    <source>
        <strain evidence="1 2">M105</strain>
    </source>
</reference>
<dbReference type="OrthoDB" id="6401006at2"/>
<dbReference type="AlphaFoldDB" id="A0A545UJD3"/>
<dbReference type="PROSITE" id="PS51257">
    <property type="entry name" value="PROKAR_LIPOPROTEIN"/>
    <property type="match status" value="1"/>
</dbReference>
<accession>A0A545UJD3</accession>
<evidence type="ECO:0000313" key="2">
    <source>
        <dbReference type="Proteomes" id="UP000315439"/>
    </source>
</evidence>
<evidence type="ECO:0000313" key="1">
    <source>
        <dbReference type="EMBL" id="TQV89571.1"/>
    </source>
</evidence>
<proteinExistence type="predicted"/>
<keyword evidence="2" id="KW-1185">Reference proteome</keyword>
<protein>
    <recommendedName>
        <fullName evidence="3">Lipoprotein</fullName>
    </recommendedName>
</protein>
<dbReference type="Proteomes" id="UP000315439">
    <property type="component" value="Unassembled WGS sequence"/>
</dbReference>
<gene>
    <name evidence="1" type="ORF">FLL46_01415</name>
</gene>
<sequence length="99" mass="10467">MMKTLKLVGLFSLVGVIGGCHSVSQLNQMRTSETPAYSCPQIYAAFKAYDADRQSATAIAELSGMVNVNSAEAGTGNYYQRAKMAANIALIAQGCEPLS</sequence>
<comment type="caution">
    <text evidence="1">The sequence shown here is derived from an EMBL/GenBank/DDBJ whole genome shotgun (WGS) entry which is preliminary data.</text>
</comment>
<name>A0A545UJD3_9GAMM</name>
<evidence type="ECO:0008006" key="3">
    <source>
        <dbReference type="Google" id="ProtNLM"/>
    </source>
</evidence>
<dbReference type="EMBL" id="VIKS01000001">
    <property type="protein sequence ID" value="TQV89571.1"/>
    <property type="molecule type" value="Genomic_DNA"/>
</dbReference>
<organism evidence="1 2">
    <name type="scientific">Aliikangiella coralliicola</name>
    <dbReference type="NCBI Taxonomy" id="2592383"/>
    <lineage>
        <taxon>Bacteria</taxon>
        <taxon>Pseudomonadati</taxon>
        <taxon>Pseudomonadota</taxon>
        <taxon>Gammaproteobacteria</taxon>
        <taxon>Oceanospirillales</taxon>
        <taxon>Pleioneaceae</taxon>
        <taxon>Aliikangiella</taxon>
    </lineage>
</organism>